<evidence type="ECO:0000256" key="1">
    <source>
        <dbReference type="ARBA" id="ARBA00022448"/>
    </source>
</evidence>
<dbReference type="PANTHER" id="PTHR42939:SF3">
    <property type="entry name" value="ABC TRANSPORTER ATP-BINDING COMPONENT"/>
    <property type="match status" value="1"/>
</dbReference>
<reference evidence="5 6" key="1">
    <citation type="submission" date="2023-06" db="EMBL/GenBank/DDBJ databases">
        <title>Identification and characterization of horizontal gene transfer across gut microbiota members of farm animals based on homology search.</title>
        <authorList>
            <person name="Schwarzerova J."/>
            <person name="Nykrynova M."/>
            <person name="Jureckova K."/>
            <person name="Cejkova D."/>
            <person name="Rychlik I."/>
        </authorList>
    </citation>
    <scope>NUCLEOTIDE SEQUENCE [LARGE SCALE GENOMIC DNA]</scope>
    <source>
        <strain evidence="5 6">ET340</strain>
    </source>
</reference>
<keyword evidence="1" id="KW-0813">Transport</keyword>
<evidence type="ECO:0000313" key="6">
    <source>
        <dbReference type="Proteomes" id="UP001529380"/>
    </source>
</evidence>
<dbReference type="GO" id="GO:0005524">
    <property type="term" value="F:ATP binding"/>
    <property type="evidence" value="ECO:0007669"/>
    <property type="project" value="UniProtKB-KW"/>
</dbReference>
<dbReference type="Gene3D" id="3.40.50.300">
    <property type="entry name" value="P-loop containing nucleotide triphosphate hydrolases"/>
    <property type="match status" value="1"/>
</dbReference>
<sequence length="284" mass="31752">MENAICIRGLCKHYKDFSLENLDLTVPTGTIVGFVGENGAGKTTTLKAIFGAIHTDGGSIEVLGCTDPNRLDKSQIGVVMEDSFFYETLTPRQVNSIMKSLQPGWDSGEFTRLLNTYQLLEKKLIKDMSKGMRMKFRLATALAHKPRLLILDEATSGLDPVVRGEVLDYLRDYIQDENHSVLMSSHITSDLEKVADSIAYLHKGKLLFQMDRDELLEKYGVLRCSPEQLEALDHRIKVATRKTGFTCETLVSDTAAARRALPDAVIDRASIEDIMQFYTGRDAQ</sequence>
<dbReference type="InterPro" id="IPR017871">
    <property type="entry name" value="ABC_transporter-like_CS"/>
</dbReference>
<proteinExistence type="predicted"/>
<dbReference type="PROSITE" id="PS50893">
    <property type="entry name" value="ABC_TRANSPORTER_2"/>
    <property type="match status" value="1"/>
</dbReference>
<evidence type="ECO:0000256" key="3">
    <source>
        <dbReference type="ARBA" id="ARBA00022840"/>
    </source>
</evidence>
<protein>
    <submittedName>
        <fullName evidence="5">ABC transporter ATP-binding protein</fullName>
    </submittedName>
</protein>
<dbReference type="SMART" id="SM00382">
    <property type="entry name" value="AAA"/>
    <property type="match status" value="1"/>
</dbReference>
<keyword evidence="6" id="KW-1185">Reference proteome</keyword>
<gene>
    <name evidence="5" type="ORF">QUW08_04680</name>
</gene>
<keyword evidence="3 5" id="KW-0067">ATP-binding</keyword>
<dbReference type="SUPFAM" id="SSF52540">
    <property type="entry name" value="P-loop containing nucleoside triphosphate hydrolases"/>
    <property type="match status" value="1"/>
</dbReference>
<dbReference type="InterPro" id="IPR051782">
    <property type="entry name" value="ABC_Transporter_VariousFunc"/>
</dbReference>
<feature type="domain" description="ABC transporter" evidence="4">
    <location>
        <begin position="1"/>
        <end position="228"/>
    </location>
</feature>
<evidence type="ECO:0000313" key="5">
    <source>
        <dbReference type="EMBL" id="MDM8200593.1"/>
    </source>
</evidence>
<keyword evidence="2" id="KW-0547">Nucleotide-binding</keyword>
<dbReference type="Pfam" id="PF00005">
    <property type="entry name" value="ABC_tran"/>
    <property type="match status" value="1"/>
</dbReference>
<reference evidence="5 6" key="3">
    <citation type="submission" date="2023-06" db="EMBL/GenBank/DDBJ databases">
        <authorList>
            <person name="Zeman M."/>
            <person name="Kubasova T."/>
            <person name="Jahodarova E."/>
            <person name="Nykrynova M."/>
            <person name="Rychlik I."/>
        </authorList>
    </citation>
    <scope>NUCLEOTIDE SEQUENCE [LARGE SCALE GENOMIC DNA]</scope>
    <source>
        <strain evidence="5 6">ET340</strain>
    </source>
</reference>
<evidence type="ECO:0000259" key="4">
    <source>
        <dbReference type="PROSITE" id="PS50893"/>
    </source>
</evidence>
<dbReference type="EMBL" id="JAUDCL010000005">
    <property type="protein sequence ID" value="MDM8200593.1"/>
    <property type="molecule type" value="Genomic_DNA"/>
</dbReference>
<dbReference type="InterPro" id="IPR027417">
    <property type="entry name" value="P-loop_NTPase"/>
</dbReference>
<dbReference type="PANTHER" id="PTHR42939">
    <property type="entry name" value="ABC TRANSPORTER ATP-BINDING PROTEIN ALBC-RELATED"/>
    <property type="match status" value="1"/>
</dbReference>
<name>A0ABT7UNY4_9FIRM</name>
<organism evidence="5 6">
    <name type="scientific">Allofournierella massiliensis</name>
    <dbReference type="NCBI Taxonomy" id="1650663"/>
    <lineage>
        <taxon>Bacteria</taxon>
        <taxon>Bacillati</taxon>
        <taxon>Bacillota</taxon>
        <taxon>Clostridia</taxon>
        <taxon>Eubacteriales</taxon>
        <taxon>Oscillospiraceae</taxon>
        <taxon>Allofournierella</taxon>
    </lineage>
</organism>
<dbReference type="RefSeq" id="WP_289599341.1">
    <property type="nucleotide sequence ID" value="NZ_JAUDCL010000005.1"/>
</dbReference>
<dbReference type="PROSITE" id="PS00211">
    <property type="entry name" value="ABC_TRANSPORTER_1"/>
    <property type="match status" value="1"/>
</dbReference>
<accession>A0ABT7UNY4</accession>
<reference evidence="6" key="2">
    <citation type="submission" date="2023-06" db="EMBL/GenBank/DDBJ databases">
        <title>Identification and characterization of horizontal gene transfer across gut microbiota members of farm animals based on homology search.</title>
        <authorList>
            <person name="Zeman M."/>
            <person name="Kubasova T."/>
            <person name="Jahodarova E."/>
            <person name="Nykrynova M."/>
            <person name="Rychlik I."/>
        </authorList>
    </citation>
    <scope>NUCLEOTIDE SEQUENCE [LARGE SCALE GENOMIC DNA]</scope>
    <source>
        <strain evidence="6">ET340</strain>
    </source>
</reference>
<dbReference type="Proteomes" id="UP001529380">
    <property type="component" value="Unassembled WGS sequence"/>
</dbReference>
<dbReference type="InterPro" id="IPR003593">
    <property type="entry name" value="AAA+_ATPase"/>
</dbReference>
<evidence type="ECO:0000256" key="2">
    <source>
        <dbReference type="ARBA" id="ARBA00022741"/>
    </source>
</evidence>
<dbReference type="CDD" id="cd03230">
    <property type="entry name" value="ABC_DR_subfamily_A"/>
    <property type="match status" value="1"/>
</dbReference>
<comment type="caution">
    <text evidence="5">The sequence shown here is derived from an EMBL/GenBank/DDBJ whole genome shotgun (WGS) entry which is preliminary data.</text>
</comment>
<dbReference type="InterPro" id="IPR003439">
    <property type="entry name" value="ABC_transporter-like_ATP-bd"/>
</dbReference>